<gene>
    <name evidence="3" type="ORF">DILT_LOCUS15688</name>
</gene>
<dbReference type="InterPro" id="IPR018247">
    <property type="entry name" value="EF_Hand_1_Ca_BS"/>
</dbReference>
<dbReference type="AlphaFoldDB" id="A0A3P7QJR9"/>
<organism evidence="3 4">
    <name type="scientific">Dibothriocephalus latus</name>
    <name type="common">Fish tapeworm</name>
    <name type="synonym">Diphyllobothrium latum</name>
    <dbReference type="NCBI Taxonomy" id="60516"/>
    <lineage>
        <taxon>Eukaryota</taxon>
        <taxon>Metazoa</taxon>
        <taxon>Spiralia</taxon>
        <taxon>Lophotrochozoa</taxon>
        <taxon>Platyhelminthes</taxon>
        <taxon>Cestoda</taxon>
        <taxon>Eucestoda</taxon>
        <taxon>Diphyllobothriidea</taxon>
        <taxon>Diphyllobothriidae</taxon>
        <taxon>Dibothriocephalus</taxon>
    </lineage>
</organism>
<dbReference type="OrthoDB" id="293868at2759"/>
<reference evidence="3 4" key="1">
    <citation type="submission" date="2018-11" db="EMBL/GenBank/DDBJ databases">
        <authorList>
            <consortium name="Pathogen Informatics"/>
        </authorList>
    </citation>
    <scope>NUCLEOTIDE SEQUENCE [LARGE SCALE GENOMIC DNA]</scope>
</reference>
<dbReference type="Gene3D" id="1.10.238.10">
    <property type="entry name" value="EF-hand"/>
    <property type="match status" value="2"/>
</dbReference>
<dbReference type="SUPFAM" id="SSF47473">
    <property type="entry name" value="EF-hand"/>
    <property type="match status" value="1"/>
</dbReference>
<dbReference type="CDD" id="cd00051">
    <property type="entry name" value="EFh"/>
    <property type="match status" value="1"/>
</dbReference>
<dbReference type="EMBL" id="UYRU01080520">
    <property type="protein sequence ID" value="VDN31136.1"/>
    <property type="molecule type" value="Genomic_DNA"/>
</dbReference>
<name>A0A3P7QJR9_DIBLA</name>
<dbReference type="GO" id="GO:0005509">
    <property type="term" value="F:calcium ion binding"/>
    <property type="evidence" value="ECO:0007669"/>
    <property type="project" value="InterPro"/>
</dbReference>
<dbReference type="PROSITE" id="PS50222">
    <property type="entry name" value="EF_HAND_2"/>
    <property type="match status" value="2"/>
</dbReference>
<dbReference type="PROSITE" id="PS00018">
    <property type="entry name" value="EF_HAND_1"/>
    <property type="match status" value="2"/>
</dbReference>
<sequence length="69" mass="7462">MGSREIEELMKDLDADNSGKVSSKELLAALQGSGIDMDSVKDFIAAQDKDHDGQLDKAELKAFFQSLGC</sequence>
<feature type="domain" description="EF-hand" evidence="2">
    <location>
        <begin position="1"/>
        <end position="36"/>
    </location>
</feature>
<evidence type="ECO:0000259" key="2">
    <source>
        <dbReference type="PROSITE" id="PS50222"/>
    </source>
</evidence>
<evidence type="ECO:0000313" key="4">
    <source>
        <dbReference type="Proteomes" id="UP000281553"/>
    </source>
</evidence>
<proteinExistence type="predicted"/>
<dbReference type="Proteomes" id="UP000281553">
    <property type="component" value="Unassembled WGS sequence"/>
</dbReference>
<accession>A0A3P7QJR9</accession>
<dbReference type="SMART" id="SM00054">
    <property type="entry name" value="EFh"/>
    <property type="match status" value="2"/>
</dbReference>
<keyword evidence="4" id="KW-1185">Reference proteome</keyword>
<evidence type="ECO:0000313" key="3">
    <source>
        <dbReference type="EMBL" id="VDN31136.1"/>
    </source>
</evidence>
<keyword evidence="1" id="KW-0106">Calcium</keyword>
<protein>
    <recommendedName>
        <fullName evidence="2">EF-hand domain-containing protein</fullName>
    </recommendedName>
</protein>
<dbReference type="InterPro" id="IPR002048">
    <property type="entry name" value="EF_hand_dom"/>
</dbReference>
<dbReference type="InterPro" id="IPR011992">
    <property type="entry name" value="EF-hand-dom_pair"/>
</dbReference>
<feature type="domain" description="EF-hand" evidence="2">
    <location>
        <begin position="37"/>
        <end position="69"/>
    </location>
</feature>
<evidence type="ECO:0000256" key="1">
    <source>
        <dbReference type="ARBA" id="ARBA00022837"/>
    </source>
</evidence>
<dbReference type="Pfam" id="PF13499">
    <property type="entry name" value="EF-hand_7"/>
    <property type="match status" value="1"/>
</dbReference>